<sequence length="103" mass="12709">MNKKERRQFYNSTKWRKLRQQILLRDHYECQLCKAEGRVTTGQTTVLEVDHIKELEHYPELATDPDNLRTLCKECHNKRHHRFNYRPNKKQQNKWEGDEWLDD</sequence>
<dbReference type="PANTHER" id="PTHR41286:SF1">
    <property type="entry name" value="HNH NUCLEASE YAJD-RELATED"/>
    <property type="match status" value="1"/>
</dbReference>
<name>A0A9X3FQR3_9LACT</name>
<dbReference type="InterPro" id="IPR003615">
    <property type="entry name" value="HNH_nuc"/>
</dbReference>
<dbReference type="EMBL" id="JAPRFR010000002">
    <property type="protein sequence ID" value="MCZ0726129.1"/>
    <property type="molecule type" value="Genomic_DNA"/>
</dbReference>
<dbReference type="CDD" id="cd00085">
    <property type="entry name" value="HNHc"/>
    <property type="match status" value="1"/>
</dbReference>
<reference evidence="6" key="1">
    <citation type="submission" date="2022-12" db="EMBL/GenBank/DDBJ databases">
        <title>Description and comparative metabolic analysis of Aerococcus sp. nov., isolated from the feces of a pig.</title>
        <authorList>
            <person name="Chang Y.-H."/>
        </authorList>
    </citation>
    <scope>NUCLEOTIDE SEQUENCE</scope>
    <source>
        <strain evidence="6">YH-aer222</strain>
    </source>
</reference>
<dbReference type="GO" id="GO:0016787">
    <property type="term" value="F:hydrolase activity"/>
    <property type="evidence" value="ECO:0007669"/>
    <property type="project" value="UniProtKB-KW"/>
</dbReference>
<evidence type="ECO:0000313" key="6">
    <source>
        <dbReference type="EMBL" id="MCZ0726129.1"/>
    </source>
</evidence>
<dbReference type="GO" id="GO:0008270">
    <property type="term" value="F:zinc ion binding"/>
    <property type="evidence" value="ECO:0007669"/>
    <property type="project" value="InterPro"/>
</dbReference>
<keyword evidence="6" id="KW-0255">Endonuclease</keyword>
<dbReference type="Gene3D" id="1.10.30.50">
    <property type="match status" value="1"/>
</dbReference>
<evidence type="ECO:0000259" key="5">
    <source>
        <dbReference type="SMART" id="SM00507"/>
    </source>
</evidence>
<dbReference type="GO" id="GO:0004519">
    <property type="term" value="F:endonuclease activity"/>
    <property type="evidence" value="ECO:0007669"/>
    <property type="project" value="UniProtKB-KW"/>
</dbReference>
<protein>
    <recommendedName>
        <fullName evidence="4">Putative HNH nuclease YajD</fullName>
    </recommendedName>
</protein>
<comment type="similarity">
    <text evidence="3">Belongs to the HNH nuclease family.</text>
</comment>
<comment type="caution">
    <text evidence="6">The sequence shown here is derived from an EMBL/GenBank/DDBJ whole genome shotgun (WGS) entry which is preliminary data.</text>
</comment>
<evidence type="ECO:0000313" key="7">
    <source>
        <dbReference type="Proteomes" id="UP001146670"/>
    </source>
</evidence>
<dbReference type="Proteomes" id="UP001146670">
    <property type="component" value="Unassembled WGS sequence"/>
</dbReference>
<dbReference type="RefSeq" id="WP_268752454.1">
    <property type="nucleotide sequence ID" value="NZ_JAPRFQ010000002.1"/>
</dbReference>
<keyword evidence="2" id="KW-0378">Hydrolase</keyword>
<feature type="domain" description="HNH nuclease" evidence="5">
    <location>
        <begin position="17"/>
        <end position="77"/>
    </location>
</feature>
<keyword evidence="7" id="KW-1185">Reference proteome</keyword>
<dbReference type="PANTHER" id="PTHR41286">
    <property type="entry name" value="HNH NUCLEASE YAJD-RELATED"/>
    <property type="match status" value="1"/>
</dbReference>
<evidence type="ECO:0000256" key="3">
    <source>
        <dbReference type="ARBA" id="ARBA00038412"/>
    </source>
</evidence>
<dbReference type="AlphaFoldDB" id="A0A9X3FQR3"/>
<organism evidence="6 7">
    <name type="scientific">Aerococcus kribbianus</name>
    <dbReference type="NCBI Taxonomy" id="2999064"/>
    <lineage>
        <taxon>Bacteria</taxon>
        <taxon>Bacillati</taxon>
        <taxon>Bacillota</taxon>
        <taxon>Bacilli</taxon>
        <taxon>Lactobacillales</taxon>
        <taxon>Aerococcaceae</taxon>
        <taxon>Aerococcus</taxon>
    </lineage>
</organism>
<dbReference type="SMART" id="SM00507">
    <property type="entry name" value="HNHc"/>
    <property type="match status" value="1"/>
</dbReference>
<dbReference type="Pfam" id="PF01844">
    <property type="entry name" value="HNH"/>
    <property type="match status" value="1"/>
</dbReference>
<gene>
    <name evidence="6" type="ORF">OW157_06020</name>
</gene>
<proteinExistence type="inferred from homology"/>
<evidence type="ECO:0000256" key="4">
    <source>
        <dbReference type="ARBA" id="ARBA00040194"/>
    </source>
</evidence>
<dbReference type="InterPro" id="IPR002711">
    <property type="entry name" value="HNH"/>
</dbReference>
<evidence type="ECO:0000256" key="1">
    <source>
        <dbReference type="ARBA" id="ARBA00022722"/>
    </source>
</evidence>
<accession>A0A9X3FQR3</accession>
<keyword evidence="1" id="KW-0540">Nuclease</keyword>
<dbReference type="GO" id="GO:0005829">
    <property type="term" value="C:cytosol"/>
    <property type="evidence" value="ECO:0007669"/>
    <property type="project" value="TreeGrafter"/>
</dbReference>
<dbReference type="GO" id="GO:0003676">
    <property type="term" value="F:nucleic acid binding"/>
    <property type="evidence" value="ECO:0007669"/>
    <property type="project" value="InterPro"/>
</dbReference>
<evidence type="ECO:0000256" key="2">
    <source>
        <dbReference type="ARBA" id="ARBA00022801"/>
    </source>
</evidence>